<accession>A0A9J6G7M9</accession>
<dbReference type="PANTHER" id="PTHR31569">
    <property type="entry name" value="SWIM-TYPE DOMAIN-CONTAINING PROTEIN"/>
    <property type="match status" value="1"/>
</dbReference>
<dbReference type="PANTHER" id="PTHR31569:SF4">
    <property type="entry name" value="SWIM-TYPE DOMAIN-CONTAINING PROTEIN"/>
    <property type="match status" value="1"/>
</dbReference>
<evidence type="ECO:0000313" key="1">
    <source>
        <dbReference type="EMBL" id="KAH9371277.1"/>
    </source>
</evidence>
<dbReference type="EMBL" id="JABSTR010000005">
    <property type="protein sequence ID" value="KAH9371277.1"/>
    <property type="molecule type" value="Genomic_DNA"/>
</dbReference>
<protein>
    <recommendedName>
        <fullName evidence="3">MULE transposase domain-containing protein</fullName>
    </recommendedName>
</protein>
<gene>
    <name evidence="1" type="ORF">HPB48_011218</name>
</gene>
<reference evidence="1 2" key="1">
    <citation type="journal article" date="2020" name="Cell">
        <title>Large-Scale Comparative Analyses of Tick Genomes Elucidate Their Genetic Diversity and Vector Capacities.</title>
        <authorList>
            <consortium name="Tick Genome and Microbiome Consortium (TIGMIC)"/>
            <person name="Jia N."/>
            <person name="Wang J."/>
            <person name="Shi W."/>
            <person name="Du L."/>
            <person name="Sun Y."/>
            <person name="Zhan W."/>
            <person name="Jiang J.F."/>
            <person name="Wang Q."/>
            <person name="Zhang B."/>
            <person name="Ji P."/>
            <person name="Bell-Sakyi L."/>
            <person name="Cui X.M."/>
            <person name="Yuan T.T."/>
            <person name="Jiang B.G."/>
            <person name="Yang W.F."/>
            <person name="Lam T.T."/>
            <person name="Chang Q.C."/>
            <person name="Ding S.J."/>
            <person name="Wang X.J."/>
            <person name="Zhu J.G."/>
            <person name="Ruan X.D."/>
            <person name="Zhao L."/>
            <person name="Wei J.T."/>
            <person name="Ye R.Z."/>
            <person name="Que T.C."/>
            <person name="Du C.H."/>
            <person name="Zhou Y.H."/>
            <person name="Cheng J.X."/>
            <person name="Dai P.F."/>
            <person name="Guo W.B."/>
            <person name="Han X.H."/>
            <person name="Huang E.J."/>
            <person name="Li L.F."/>
            <person name="Wei W."/>
            <person name="Gao Y.C."/>
            <person name="Liu J.Z."/>
            <person name="Shao H.Z."/>
            <person name="Wang X."/>
            <person name="Wang C.C."/>
            <person name="Yang T.C."/>
            <person name="Huo Q.B."/>
            <person name="Li W."/>
            <person name="Chen H.Y."/>
            <person name="Chen S.E."/>
            <person name="Zhou L.G."/>
            <person name="Ni X.B."/>
            <person name="Tian J.H."/>
            <person name="Sheng Y."/>
            <person name="Liu T."/>
            <person name="Pan Y.S."/>
            <person name="Xia L.Y."/>
            <person name="Li J."/>
            <person name="Zhao F."/>
            <person name="Cao W.C."/>
        </authorList>
    </citation>
    <scope>NUCLEOTIDE SEQUENCE [LARGE SCALE GENOMIC DNA]</scope>
    <source>
        <strain evidence="1">HaeL-2018</strain>
    </source>
</reference>
<dbReference type="VEuPathDB" id="VectorBase:HLOH_059596"/>
<comment type="caution">
    <text evidence="1">The sequence shown here is derived from an EMBL/GenBank/DDBJ whole genome shotgun (WGS) entry which is preliminary data.</text>
</comment>
<sequence length="147" mass="16779">MSDKDRLERDVLRSFPSSRLLICVFHTLRTFKRKVSCAKLNIKPNERDSALELLQKMVDAKSEAMFEELEAQFDSAAPAPVTAYYNKNWRSVRQEWFTGPQFLMNSSNNTTNHRLEAINGKLKSVIKPHSVAGRVCARTFCCPARIG</sequence>
<name>A0A9J6G7M9_HAELO</name>
<organism evidence="1 2">
    <name type="scientific">Haemaphysalis longicornis</name>
    <name type="common">Bush tick</name>
    <dbReference type="NCBI Taxonomy" id="44386"/>
    <lineage>
        <taxon>Eukaryota</taxon>
        <taxon>Metazoa</taxon>
        <taxon>Ecdysozoa</taxon>
        <taxon>Arthropoda</taxon>
        <taxon>Chelicerata</taxon>
        <taxon>Arachnida</taxon>
        <taxon>Acari</taxon>
        <taxon>Parasitiformes</taxon>
        <taxon>Ixodida</taxon>
        <taxon>Ixodoidea</taxon>
        <taxon>Ixodidae</taxon>
        <taxon>Haemaphysalinae</taxon>
        <taxon>Haemaphysalis</taxon>
    </lineage>
</organism>
<proteinExistence type="predicted"/>
<evidence type="ECO:0000313" key="2">
    <source>
        <dbReference type="Proteomes" id="UP000821853"/>
    </source>
</evidence>
<dbReference type="InterPro" id="IPR052579">
    <property type="entry name" value="Zinc_finger_SWIM"/>
</dbReference>
<keyword evidence="2" id="KW-1185">Reference proteome</keyword>
<dbReference type="OrthoDB" id="6504931at2759"/>
<evidence type="ECO:0008006" key="3">
    <source>
        <dbReference type="Google" id="ProtNLM"/>
    </source>
</evidence>
<dbReference type="AlphaFoldDB" id="A0A9J6G7M9"/>
<dbReference type="Proteomes" id="UP000821853">
    <property type="component" value="Chromosome 3"/>
</dbReference>